<keyword evidence="3" id="KW-1185">Reference proteome</keyword>
<name>A0A6G6WGN5_9ACTN</name>
<keyword evidence="1" id="KW-1133">Transmembrane helix</keyword>
<accession>A0A6G6WGN5</accession>
<organism evidence="2 3">
    <name type="scientific">Nocardioides anomalus</name>
    <dbReference type="NCBI Taxonomy" id="2712223"/>
    <lineage>
        <taxon>Bacteria</taxon>
        <taxon>Bacillati</taxon>
        <taxon>Actinomycetota</taxon>
        <taxon>Actinomycetes</taxon>
        <taxon>Propionibacteriales</taxon>
        <taxon>Nocardioidaceae</taxon>
        <taxon>Nocardioides</taxon>
    </lineage>
</organism>
<reference evidence="2 3" key="1">
    <citation type="submission" date="2020-02" db="EMBL/GenBank/DDBJ databases">
        <title>Full genome sequence of Nocardioides sp. R-3366.</title>
        <authorList>
            <person name="Im W.-T."/>
        </authorList>
    </citation>
    <scope>NUCLEOTIDE SEQUENCE [LARGE SCALE GENOMIC DNA]</scope>
    <source>
        <strain evidence="2 3">R-3366</strain>
    </source>
</reference>
<protein>
    <submittedName>
        <fullName evidence="2">Uncharacterized protein</fullName>
    </submittedName>
</protein>
<proteinExistence type="predicted"/>
<dbReference type="RefSeq" id="WP_165235998.1">
    <property type="nucleotide sequence ID" value="NZ_CP049257.1"/>
</dbReference>
<keyword evidence="1" id="KW-0812">Transmembrane</keyword>
<feature type="transmembrane region" description="Helical" evidence="1">
    <location>
        <begin position="41"/>
        <end position="64"/>
    </location>
</feature>
<evidence type="ECO:0000256" key="1">
    <source>
        <dbReference type="SAM" id="Phobius"/>
    </source>
</evidence>
<gene>
    <name evidence="2" type="ORF">G5V58_18385</name>
</gene>
<feature type="transmembrane region" description="Helical" evidence="1">
    <location>
        <begin position="84"/>
        <end position="108"/>
    </location>
</feature>
<keyword evidence="1" id="KW-0472">Membrane</keyword>
<evidence type="ECO:0000313" key="3">
    <source>
        <dbReference type="Proteomes" id="UP000502996"/>
    </source>
</evidence>
<dbReference type="AlphaFoldDB" id="A0A6G6WGN5"/>
<dbReference type="KEGG" id="nano:G5V58_18385"/>
<evidence type="ECO:0000313" key="2">
    <source>
        <dbReference type="EMBL" id="QIG44488.1"/>
    </source>
</evidence>
<sequence>MSSLLDRIRRPDSNLSDHLFSAALTDAVDEARRIVSGRGAWWAFMLLGGAAVLAATGVGILAAAPTGLAGAALLTSTLAAFGPGGMVGGMVTIAAASSAGSALLGAGVTQAGRGRAQRSAEFAASVAALPVEMMRGALTGWVASIISENKLDMPSSAAQVRALLVSAHTKVVTEENDHTALRSAAAKDWKDRRELIEQVTEWVDKTYPSALIDEAKAALTSSEGRLRLNPAALRELRARNLATKPD</sequence>
<dbReference type="Proteomes" id="UP000502996">
    <property type="component" value="Chromosome"/>
</dbReference>
<dbReference type="EMBL" id="CP049257">
    <property type="protein sequence ID" value="QIG44488.1"/>
    <property type="molecule type" value="Genomic_DNA"/>
</dbReference>